<evidence type="ECO:0000313" key="8">
    <source>
        <dbReference type="Proteomes" id="UP000186039"/>
    </source>
</evidence>
<dbReference type="Proteomes" id="UP000186039">
    <property type="component" value="Unassembled WGS sequence"/>
</dbReference>
<evidence type="ECO:0000256" key="3">
    <source>
        <dbReference type="ARBA" id="ARBA00022833"/>
    </source>
</evidence>
<dbReference type="SUPFAM" id="SSF51316">
    <property type="entry name" value="Mss4-like"/>
    <property type="match status" value="1"/>
</dbReference>
<dbReference type="OrthoDB" id="9786619at2"/>
<accession>A0A1Q9HQB1</accession>
<comment type="similarity">
    <text evidence="1">Belongs to the Gfa family.</text>
</comment>
<evidence type="ECO:0000256" key="4">
    <source>
        <dbReference type="ARBA" id="ARBA00023239"/>
    </source>
</evidence>
<evidence type="ECO:0000256" key="2">
    <source>
        <dbReference type="ARBA" id="ARBA00022723"/>
    </source>
</evidence>
<dbReference type="Proteomes" id="UP000186313">
    <property type="component" value="Unassembled WGS sequence"/>
</dbReference>
<evidence type="ECO:0000259" key="5">
    <source>
        <dbReference type="PROSITE" id="PS51891"/>
    </source>
</evidence>
<keyword evidence="2" id="KW-0479">Metal-binding</keyword>
<evidence type="ECO:0000256" key="1">
    <source>
        <dbReference type="ARBA" id="ARBA00005495"/>
    </source>
</evidence>
<dbReference type="EMBL" id="MJMH01000066">
    <property type="protein sequence ID" value="OLQ95623.1"/>
    <property type="molecule type" value="Genomic_DNA"/>
</dbReference>
<dbReference type="STRING" id="1381081.BIY22_00720"/>
<keyword evidence="3" id="KW-0862">Zinc</keyword>
<feature type="domain" description="CENP-V/GFA" evidence="5">
    <location>
        <begin position="5"/>
        <end position="134"/>
    </location>
</feature>
<evidence type="ECO:0000313" key="6">
    <source>
        <dbReference type="EMBL" id="OLQ93048.1"/>
    </source>
</evidence>
<name>A0A1Q9HQB1_9VIBR</name>
<organism evidence="6 9">
    <name type="scientific">Vibrio panuliri</name>
    <dbReference type="NCBI Taxonomy" id="1381081"/>
    <lineage>
        <taxon>Bacteria</taxon>
        <taxon>Pseudomonadati</taxon>
        <taxon>Pseudomonadota</taxon>
        <taxon>Gammaproteobacteria</taxon>
        <taxon>Vibrionales</taxon>
        <taxon>Vibrionaceae</taxon>
        <taxon>Vibrio</taxon>
    </lineage>
</organism>
<dbReference type="AlphaFoldDB" id="A0A1Q9HQB1"/>
<keyword evidence="8" id="KW-1185">Reference proteome</keyword>
<protein>
    <recommendedName>
        <fullName evidence="5">CENP-V/GFA domain-containing protein</fullName>
    </recommendedName>
</protein>
<evidence type="ECO:0000313" key="7">
    <source>
        <dbReference type="EMBL" id="OLQ95623.1"/>
    </source>
</evidence>
<proteinExistence type="inferred from homology"/>
<dbReference type="Pfam" id="PF04828">
    <property type="entry name" value="GFA"/>
    <property type="match status" value="1"/>
</dbReference>
<evidence type="ECO:0000313" key="9">
    <source>
        <dbReference type="Proteomes" id="UP000186313"/>
    </source>
</evidence>
<dbReference type="InterPro" id="IPR006913">
    <property type="entry name" value="CENP-V/GFA"/>
</dbReference>
<dbReference type="GO" id="GO:0046872">
    <property type="term" value="F:metal ion binding"/>
    <property type="evidence" value="ECO:0007669"/>
    <property type="project" value="UniProtKB-KW"/>
</dbReference>
<comment type="caution">
    <text evidence="6">The sequence shown here is derived from an EMBL/GenBank/DDBJ whole genome shotgun (WGS) entry which is preliminary data.</text>
</comment>
<dbReference type="PANTHER" id="PTHR33337:SF40">
    <property type="entry name" value="CENP-V_GFA DOMAIN-CONTAINING PROTEIN-RELATED"/>
    <property type="match status" value="1"/>
</dbReference>
<dbReference type="Gene3D" id="3.90.1590.10">
    <property type="entry name" value="glutathione-dependent formaldehyde- activating enzyme (gfa)"/>
    <property type="match status" value="1"/>
</dbReference>
<dbReference type="PANTHER" id="PTHR33337">
    <property type="entry name" value="GFA DOMAIN-CONTAINING PROTEIN"/>
    <property type="match status" value="1"/>
</dbReference>
<reference evidence="8 9" key="1">
    <citation type="submission" date="2016-09" db="EMBL/GenBank/DDBJ databases">
        <title>Genomic Taxonomy of the Vibrionaceae.</title>
        <authorList>
            <person name="Gonzalez-Castillo A."/>
            <person name="Gomez-Gil B."/>
            <person name="Enciso-Ibarra K."/>
        </authorList>
    </citation>
    <scope>NUCLEOTIDE SEQUENCE [LARGE SCALE GENOMIC DNA]</scope>
    <source>
        <strain evidence="7 8">CAIM 1902</strain>
        <strain evidence="6 9">CAIM 703</strain>
    </source>
</reference>
<dbReference type="GO" id="GO:0016846">
    <property type="term" value="F:carbon-sulfur lyase activity"/>
    <property type="evidence" value="ECO:0007669"/>
    <property type="project" value="InterPro"/>
</dbReference>
<gene>
    <name evidence="7" type="ORF">BIY20_06160</name>
    <name evidence="6" type="ORF">BIY22_00720</name>
</gene>
<sequence>MSYPIKASCQCGQVSYQLKAAPQMVVACHCKECQKLATAPFSVTAMVRASDIDFSGELAEWSRKADSGNINSAKFCPRCGNRVLHYNPAEPDMIKLKLKPVHYQEDGIFEPKVHVWVKEKVSWYVIPEGVKTFEEQP</sequence>
<keyword evidence="4" id="KW-0456">Lyase</keyword>
<dbReference type="RefSeq" id="WP_075705671.1">
    <property type="nucleotide sequence ID" value="NZ_AP019655.1"/>
</dbReference>
<dbReference type="EMBL" id="MJMJ01000001">
    <property type="protein sequence ID" value="OLQ93048.1"/>
    <property type="molecule type" value="Genomic_DNA"/>
</dbReference>
<dbReference type="PROSITE" id="PS51891">
    <property type="entry name" value="CENP_V_GFA"/>
    <property type="match status" value="1"/>
</dbReference>
<dbReference type="InterPro" id="IPR011057">
    <property type="entry name" value="Mss4-like_sf"/>
</dbReference>